<organism evidence="1 2">
    <name type="scientific">Latimeria chalumnae</name>
    <name type="common">Coelacanth</name>
    <dbReference type="NCBI Taxonomy" id="7897"/>
    <lineage>
        <taxon>Eukaryota</taxon>
        <taxon>Metazoa</taxon>
        <taxon>Chordata</taxon>
        <taxon>Craniata</taxon>
        <taxon>Vertebrata</taxon>
        <taxon>Euteleostomi</taxon>
        <taxon>Coelacanthiformes</taxon>
        <taxon>Coelacanthidae</taxon>
        <taxon>Latimeria</taxon>
    </lineage>
</organism>
<dbReference type="GO" id="GO:0006310">
    <property type="term" value="P:DNA recombination"/>
    <property type="evidence" value="ECO:0007669"/>
    <property type="project" value="InterPro"/>
</dbReference>
<sequence>MNFNVWNIREMLSIPTGTGANKTSSRNSAPSDYSSLTDSQFLFGSQFCPENSQSTLQEYSLQSKAYQNSQQNSQDIEPNFYTKYQRKPSLFGVDNKQKSSVPNFGGKPRGILEKFEISKKKTKDDNERQLFAYFAHVKELIHLMQRSLSQCEEKVQSGTKTILDGLEKISKTVQENSDSHYGSILSALTARSNVEQALLEMEKQLATKDTDISELKSGMQVLQEGLEVLKTQQNVQYQTVCEHITSLTKQLEFSRILDELQKLASTFRPGLDKKKKKK</sequence>
<dbReference type="GO" id="GO:0042138">
    <property type="term" value="P:meiotic DNA double-strand break formation"/>
    <property type="evidence" value="ECO:0007669"/>
    <property type="project" value="InterPro"/>
</dbReference>
<dbReference type="InParanoid" id="H3AJK5"/>
<evidence type="ECO:0000313" key="2">
    <source>
        <dbReference type="Proteomes" id="UP000008672"/>
    </source>
</evidence>
<dbReference type="GO" id="GO:0007129">
    <property type="term" value="P:homologous chromosome pairing at meiosis"/>
    <property type="evidence" value="ECO:0007669"/>
    <property type="project" value="TreeGrafter"/>
</dbReference>
<dbReference type="EMBL" id="AFYH01170202">
    <property type="status" value="NOT_ANNOTATED_CDS"/>
    <property type="molecule type" value="Genomic_DNA"/>
</dbReference>
<accession>H3AJK5</accession>
<dbReference type="Ensembl" id="ENSLACT00000009902.1">
    <property type="protein sequence ID" value="ENSLACP00000009826.1"/>
    <property type="gene ID" value="ENSLACG00000008665.1"/>
</dbReference>
<dbReference type="PANTHER" id="PTHR35662">
    <property type="entry name" value="INTERACTOR OF HORMAD1 PROTEIN 1"/>
    <property type="match status" value="1"/>
</dbReference>
<dbReference type="PANTHER" id="PTHR35662:SF1">
    <property type="entry name" value="INTERACTOR OF HORMAD1 PROTEIN 1"/>
    <property type="match status" value="1"/>
</dbReference>
<dbReference type="GO" id="GO:0000794">
    <property type="term" value="C:condensed nuclear chromosome"/>
    <property type="evidence" value="ECO:0007669"/>
    <property type="project" value="TreeGrafter"/>
</dbReference>
<dbReference type="AlphaFoldDB" id="H3AJK5"/>
<evidence type="ECO:0000313" key="1">
    <source>
        <dbReference type="Ensembl" id="ENSLACP00000009826.1"/>
    </source>
</evidence>
<dbReference type="Proteomes" id="UP000008672">
    <property type="component" value="Unassembled WGS sequence"/>
</dbReference>
<dbReference type="HOGENOM" id="CLU_1028724_0_0_1"/>
<evidence type="ECO:0008006" key="3">
    <source>
        <dbReference type="Google" id="ProtNLM"/>
    </source>
</evidence>
<dbReference type="STRING" id="7897.ENSLACP00000009826"/>
<dbReference type="OMA" id="WNIREML"/>
<dbReference type="GeneTree" id="ENSGT00980000198877"/>
<dbReference type="Pfam" id="PF15771">
    <property type="entry name" value="IHO1"/>
    <property type="match status" value="1"/>
</dbReference>
<protein>
    <recommendedName>
        <fullName evidence="3">Coiled-coil domain containing 36</fullName>
    </recommendedName>
</protein>
<dbReference type="InterPro" id="IPR031529">
    <property type="entry name" value="IHO1"/>
</dbReference>
<reference evidence="2" key="1">
    <citation type="submission" date="2011-08" db="EMBL/GenBank/DDBJ databases">
        <title>The draft genome of Latimeria chalumnae.</title>
        <authorList>
            <person name="Di Palma F."/>
            <person name="Alfoldi J."/>
            <person name="Johnson J."/>
            <person name="Berlin A."/>
            <person name="Gnerre S."/>
            <person name="Jaffe D."/>
            <person name="MacCallum I."/>
            <person name="Young S."/>
            <person name="Walker B.J."/>
            <person name="Lander E."/>
            <person name="Lindblad-Toh K."/>
        </authorList>
    </citation>
    <scope>NUCLEOTIDE SEQUENCE [LARGE SCALE GENOMIC DNA]</scope>
    <source>
        <strain evidence="2">Wild caught</strain>
    </source>
</reference>
<dbReference type="eggNOG" id="ENOG502S0PR">
    <property type="taxonomic scope" value="Eukaryota"/>
</dbReference>
<name>H3AJK5_LATCH</name>
<proteinExistence type="predicted"/>
<reference evidence="1" key="3">
    <citation type="submission" date="2025-09" db="UniProtKB">
        <authorList>
            <consortium name="Ensembl"/>
        </authorList>
    </citation>
    <scope>IDENTIFICATION</scope>
</reference>
<reference evidence="1" key="2">
    <citation type="submission" date="2025-08" db="UniProtKB">
        <authorList>
            <consortium name="Ensembl"/>
        </authorList>
    </citation>
    <scope>IDENTIFICATION</scope>
</reference>
<keyword evidence="2" id="KW-1185">Reference proteome</keyword>